<evidence type="ECO:0000259" key="1">
    <source>
        <dbReference type="Pfam" id="PF10135"/>
    </source>
</evidence>
<proteinExistence type="predicted"/>
<dbReference type="InterPro" id="IPR019301">
    <property type="entry name" value="Flagellar_prot_FlgJ_N"/>
</dbReference>
<gene>
    <name evidence="2" type="ORF">SAMN05421665_2897</name>
</gene>
<dbReference type="AlphaFoldDB" id="A0A1R3XEK0"/>
<evidence type="ECO:0000313" key="3">
    <source>
        <dbReference type="Proteomes" id="UP000186997"/>
    </source>
</evidence>
<keyword evidence="3" id="KW-1185">Reference proteome</keyword>
<name>A0A1R3XEK0_9RHOB</name>
<dbReference type="STRING" id="287098.SAMN05421665_2897"/>
<dbReference type="EMBL" id="FTPR01000002">
    <property type="protein sequence ID" value="SIT89209.1"/>
    <property type="molecule type" value="Genomic_DNA"/>
</dbReference>
<feature type="domain" description="Flagellar protein FlgJ N-terminal" evidence="1">
    <location>
        <begin position="50"/>
        <end position="89"/>
    </location>
</feature>
<dbReference type="Proteomes" id="UP000186997">
    <property type="component" value="Unassembled WGS sequence"/>
</dbReference>
<dbReference type="RefSeq" id="WP_055296913.1">
    <property type="nucleotide sequence ID" value="NZ_FTPR01000002.1"/>
</dbReference>
<sequence>MTMITDLPPPRPAPNLPDFIQADEKLRDAAQKMEATFLAEMLKSAGVGKPRDTFGGGAGEEHFASFLREAQAQEMVKTGGIGLAEALFEAMKVRSIA</sequence>
<dbReference type="OrthoDB" id="7690273at2"/>
<protein>
    <submittedName>
        <fullName evidence="2">Rod binding protein</fullName>
    </submittedName>
</protein>
<organism evidence="2 3">
    <name type="scientific">Yoonia rosea</name>
    <dbReference type="NCBI Taxonomy" id="287098"/>
    <lineage>
        <taxon>Bacteria</taxon>
        <taxon>Pseudomonadati</taxon>
        <taxon>Pseudomonadota</taxon>
        <taxon>Alphaproteobacteria</taxon>
        <taxon>Rhodobacterales</taxon>
        <taxon>Paracoccaceae</taxon>
        <taxon>Yoonia</taxon>
    </lineage>
</organism>
<evidence type="ECO:0000313" key="2">
    <source>
        <dbReference type="EMBL" id="SIT89209.1"/>
    </source>
</evidence>
<dbReference type="Pfam" id="PF10135">
    <property type="entry name" value="Rod-binding"/>
    <property type="match status" value="1"/>
</dbReference>
<accession>A0A1R3XEK0</accession>
<reference evidence="3" key="1">
    <citation type="submission" date="2017-01" db="EMBL/GenBank/DDBJ databases">
        <authorList>
            <person name="Varghese N."/>
            <person name="Submissions S."/>
        </authorList>
    </citation>
    <scope>NUCLEOTIDE SEQUENCE [LARGE SCALE GENOMIC DNA]</scope>
    <source>
        <strain evidence="3">DSM 29591</strain>
    </source>
</reference>